<dbReference type="EMBL" id="JABRWJ010000004">
    <property type="protein sequence ID" value="NRF68436.1"/>
    <property type="molecule type" value="Genomic_DNA"/>
</dbReference>
<dbReference type="CDD" id="cd00082">
    <property type="entry name" value="HisKA"/>
    <property type="match status" value="1"/>
</dbReference>
<evidence type="ECO:0000256" key="5">
    <source>
        <dbReference type="ARBA" id="ARBA00022777"/>
    </source>
</evidence>
<evidence type="ECO:0000259" key="8">
    <source>
        <dbReference type="PROSITE" id="PS50110"/>
    </source>
</evidence>
<proteinExistence type="predicted"/>
<dbReference type="InterPro" id="IPR011006">
    <property type="entry name" value="CheY-like_superfamily"/>
</dbReference>
<dbReference type="Gene3D" id="1.10.287.130">
    <property type="match status" value="1"/>
</dbReference>
<dbReference type="CDD" id="cd17546">
    <property type="entry name" value="REC_hyHK_CKI1_RcsC-like"/>
    <property type="match status" value="1"/>
</dbReference>
<evidence type="ECO:0000256" key="2">
    <source>
        <dbReference type="ARBA" id="ARBA00012438"/>
    </source>
</evidence>
<dbReference type="InterPro" id="IPR003594">
    <property type="entry name" value="HATPase_dom"/>
</dbReference>
<dbReference type="InterPro" id="IPR004358">
    <property type="entry name" value="Sig_transdc_His_kin-like_C"/>
</dbReference>
<evidence type="ECO:0000313" key="9">
    <source>
        <dbReference type="EMBL" id="NRF68436.1"/>
    </source>
</evidence>
<dbReference type="PROSITE" id="PS50110">
    <property type="entry name" value="RESPONSE_REGULATORY"/>
    <property type="match status" value="2"/>
</dbReference>
<feature type="domain" description="Response regulatory" evidence="8">
    <location>
        <begin position="60"/>
        <end position="176"/>
    </location>
</feature>
<evidence type="ECO:0000256" key="6">
    <source>
        <dbReference type="PROSITE-ProRule" id="PRU00169"/>
    </source>
</evidence>
<dbReference type="Gene3D" id="3.40.50.2300">
    <property type="match status" value="2"/>
</dbReference>
<dbReference type="InterPro" id="IPR001789">
    <property type="entry name" value="Sig_transdc_resp-reg_receiver"/>
</dbReference>
<dbReference type="CDD" id="cd16922">
    <property type="entry name" value="HATPase_EvgS-ArcB-TorS-like"/>
    <property type="match status" value="1"/>
</dbReference>
<keyword evidence="5" id="KW-0418">Kinase</keyword>
<dbReference type="InterPro" id="IPR036890">
    <property type="entry name" value="HATPase_C_sf"/>
</dbReference>
<comment type="catalytic activity">
    <reaction evidence="1">
        <text>ATP + protein L-histidine = ADP + protein N-phospho-L-histidine.</text>
        <dbReference type="EC" id="2.7.13.3"/>
    </reaction>
</comment>
<dbReference type="SMART" id="SM00388">
    <property type="entry name" value="HisKA"/>
    <property type="match status" value="1"/>
</dbReference>
<protein>
    <recommendedName>
        <fullName evidence="2">histidine kinase</fullName>
        <ecNumber evidence="2">2.7.13.3</ecNumber>
    </recommendedName>
</protein>
<accession>A0ABX2EII4</accession>
<dbReference type="SUPFAM" id="SSF52172">
    <property type="entry name" value="CheY-like"/>
    <property type="match status" value="2"/>
</dbReference>
<dbReference type="RefSeq" id="WP_173124073.1">
    <property type="nucleotide sequence ID" value="NZ_JABRWJ010000004.1"/>
</dbReference>
<dbReference type="PROSITE" id="PS50109">
    <property type="entry name" value="HIS_KIN"/>
    <property type="match status" value="1"/>
</dbReference>
<gene>
    <name evidence="9" type="ORF">HLB44_15685</name>
</gene>
<feature type="domain" description="Histidine kinase" evidence="7">
    <location>
        <begin position="212"/>
        <end position="436"/>
    </location>
</feature>
<feature type="domain" description="Response regulatory" evidence="8">
    <location>
        <begin position="459"/>
        <end position="574"/>
    </location>
</feature>
<dbReference type="PANTHER" id="PTHR43047">
    <property type="entry name" value="TWO-COMPONENT HISTIDINE PROTEIN KINASE"/>
    <property type="match status" value="1"/>
</dbReference>
<feature type="modified residue" description="4-aspartylphosphate" evidence="6">
    <location>
        <position position="109"/>
    </location>
</feature>
<dbReference type="Pfam" id="PF02518">
    <property type="entry name" value="HATPase_c"/>
    <property type="match status" value="1"/>
</dbReference>
<evidence type="ECO:0000259" key="7">
    <source>
        <dbReference type="PROSITE" id="PS50109"/>
    </source>
</evidence>
<keyword evidence="4" id="KW-0808">Transferase</keyword>
<dbReference type="SUPFAM" id="SSF55874">
    <property type="entry name" value="ATPase domain of HSP90 chaperone/DNA topoisomerase II/histidine kinase"/>
    <property type="match status" value="1"/>
</dbReference>
<evidence type="ECO:0000313" key="10">
    <source>
        <dbReference type="Proteomes" id="UP000737171"/>
    </source>
</evidence>
<dbReference type="SMART" id="SM00448">
    <property type="entry name" value="REC"/>
    <property type="match status" value="2"/>
</dbReference>
<dbReference type="Proteomes" id="UP000737171">
    <property type="component" value="Unassembled WGS sequence"/>
</dbReference>
<dbReference type="SMART" id="SM00387">
    <property type="entry name" value="HATPase_c"/>
    <property type="match status" value="1"/>
</dbReference>
<keyword evidence="10" id="KW-1185">Reference proteome</keyword>
<dbReference type="EC" id="2.7.13.3" evidence="2"/>
<evidence type="ECO:0000256" key="1">
    <source>
        <dbReference type="ARBA" id="ARBA00000085"/>
    </source>
</evidence>
<dbReference type="Gene3D" id="3.30.565.10">
    <property type="entry name" value="Histidine kinase-like ATPase, C-terminal domain"/>
    <property type="match status" value="1"/>
</dbReference>
<keyword evidence="3 6" id="KW-0597">Phosphoprotein</keyword>
<dbReference type="Pfam" id="PF00512">
    <property type="entry name" value="HisKA"/>
    <property type="match status" value="1"/>
</dbReference>
<evidence type="ECO:0000256" key="4">
    <source>
        <dbReference type="ARBA" id="ARBA00022679"/>
    </source>
</evidence>
<sequence>MEEVRTPRVFDSLAAAGPRRRLPQQQGQYRAAPLRRRLRCPHIGVRPVNGSLPEAAARGRILIVDDSPADLEFLVRTLGEAGHIPCPANAAQLALMFLEENVPDLILLDMRLPDLDGRELCRRLKAEPRTQRVPVIFVSGMQQVADKVQAFAAGAVDYISKPYHADEALARIRTHLAMHRLEIALEERIEAHVQAQARAESASQAKSRFLASMSHELRTPLNAILGYAQLLRREPASGDWQRRALDTIHDSGEHLLALINDILDLARIEAGKLELQPAPVTLASVLRFVAGTVELRAQQKGLRFRCELDPTLPEAVVVDERVLRQVLLNLLGNAVKFTVEGGFTLRATQRPQGPGADGVATIVFEVEDSGPGIAASDIERIFEPFEQAGEKSQRAAGTGLGLAISRRLLEAMDSALEVSSEPGRGSRFSFTLSLPIAQAQQAAKPKTAAISGYEGPRRRILLVDDVPASRSMAASMLSLVGLRALEASHGFEAFEQLLAEPVDLAIVDVVPTGTGLDTIRRWRADPATATLPLIASSANPFEGDRRSALEAGADAFLAKPLNFTTLLEQIGTLLKLRWVRG</sequence>
<evidence type="ECO:0000256" key="3">
    <source>
        <dbReference type="ARBA" id="ARBA00022553"/>
    </source>
</evidence>
<organism evidence="9 10">
    <name type="scientific">Pseudaquabacterium terrae</name>
    <dbReference type="NCBI Taxonomy" id="2732868"/>
    <lineage>
        <taxon>Bacteria</taxon>
        <taxon>Pseudomonadati</taxon>
        <taxon>Pseudomonadota</taxon>
        <taxon>Betaproteobacteria</taxon>
        <taxon>Burkholderiales</taxon>
        <taxon>Sphaerotilaceae</taxon>
        <taxon>Pseudaquabacterium</taxon>
    </lineage>
</organism>
<dbReference type="InterPro" id="IPR003661">
    <property type="entry name" value="HisK_dim/P_dom"/>
</dbReference>
<dbReference type="Pfam" id="PF00072">
    <property type="entry name" value="Response_reg"/>
    <property type="match status" value="2"/>
</dbReference>
<reference evidence="9 10" key="1">
    <citation type="submission" date="2020-05" db="EMBL/GenBank/DDBJ databases">
        <title>Aquincola sp. isolate from soil.</title>
        <authorList>
            <person name="Han J."/>
            <person name="Kim D.-U."/>
        </authorList>
    </citation>
    <scope>NUCLEOTIDE SEQUENCE [LARGE SCALE GENOMIC DNA]</scope>
    <source>
        <strain evidence="9 10">S2</strain>
    </source>
</reference>
<comment type="caution">
    <text evidence="9">The sequence shown here is derived from an EMBL/GenBank/DDBJ whole genome shotgun (WGS) entry which is preliminary data.</text>
</comment>
<feature type="modified residue" description="4-aspartylphosphate" evidence="6">
    <location>
        <position position="508"/>
    </location>
</feature>
<dbReference type="InterPro" id="IPR005467">
    <property type="entry name" value="His_kinase_dom"/>
</dbReference>
<name>A0ABX2EII4_9BURK</name>
<dbReference type="PRINTS" id="PR00344">
    <property type="entry name" value="BCTRLSENSOR"/>
</dbReference>